<sequence>MFNKHNKNLLKNIKKIVNNTKNKKSREIGINEKTYNNLMLFFSLTNKTKHDLNYGYGYYHIYRELKKIKLSTGKKITPHIFRHTCASILAEKGMSLQSISNRLGDTSEVIEKIYIHVTKSRKNKEIILYNDISIV</sequence>
<accession>A0ABS1C9N9</accession>
<proteinExistence type="predicted"/>
<dbReference type="Gene3D" id="1.10.443.10">
    <property type="entry name" value="Intergrase catalytic core"/>
    <property type="match status" value="1"/>
</dbReference>
<dbReference type="InterPro" id="IPR013762">
    <property type="entry name" value="Integrase-like_cat_sf"/>
</dbReference>
<organism evidence="3 4">
    <name type="scientific">Parvimonas parva</name>
    <dbReference type="NCBI Taxonomy" id="2769485"/>
    <lineage>
        <taxon>Bacteria</taxon>
        <taxon>Bacillati</taxon>
        <taxon>Bacillota</taxon>
        <taxon>Tissierellia</taxon>
        <taxon>Tissierellales</taxon>
        <taxon>Peptoniphilaceae</taxon>
        <taxon>Parvimonas</taxon>
    </lineage>
</organism>
<dbReference type="PROSITE" id="PS51898">
    <property type="entry name" value="TYR_RECOMBINASE"/>
    <property type="match status" value="1"/>
</dbReference>
<evidence type="ECO:0000259" key="2">
    <source>
        <dbReference type="PROSITE" id="PS51898"/>
    </source>
</evidence>
<evidence type="ECO:0000313" key="3">
    <source>
        <dbReference type="EMBL" id="MBK1468817.1"/>
    </source>
</evidence>
<protein>
    <submittedName>
        <fullName evidence="3">Site-specific integrase</fullName>
    </submittedName>
</protein>
<dbReference type="EMBL" id="JACVDA010000014">
    <property type="protein sequence ID" value="MBK1468817.1"/>
    <property type="molecule type" value="Genomic_DNA"/>
</dbReference>
<reference evidence="3 4" key="1">
    <citation type="submission" date="2020-09" db="EMBL/GenBank/DDBJ databases">
        <title>Parvimonas S3374 sp. nov.</title>
        <authorList>
            <person name="Buhl M."/>
        </authorList>
    </citation>
    <scope>NUCLEOTIDE SEQUENCE [LARGE SCALE GENOMIC DNA]</scope>
    <source>
        <strain evidence="3 4">S3374</strain>
    </source>
</reference>
<dbReference type="InterPro" id="IPR011010">
    <property type="entry name" value="DNA_brk_join_enz"/>
</dbReference>
<evidence type="ECO:0000313" key="4">
    <source>
        <dbReference type="Proteomes" id="UP000823123"/>
    </source>
</evidence>
<keyword evidence="4" id="KW-1185">Reference proteome</keyword>
<evidence type="ECO:0000256" key="1">
    <source>
        <dbReference type="ARBA" id="ARBA00023172"/>
    </source>
</evidence>
<keyword evidence="1" id="KW-0233">DNA recombination</keyword>
<dbReference type="Proteomes" id="UP000823123">
    <property type="component" value="Unassembled WGS sequence"/>
</dbReference>
<comment type="caution">
    <text evidence="3">The sequence shown here is derived from an EMBL/GenBank/DDBJ whole genome shotgun (WGS) entry which is preliminary data.</text>
</comment>
<name>A0ABS1C9N9_9FIRM</name>
<dbReference type="RefSeq" id="WP_201275730.1">
    <property type="nucleotide sequence ID" value="NZ_JACVDA010000014.1"/>
</dbReference>
<dbReference type="InterPro" id="IPR002104">
    <property type="entry name" value="Integrase_catalytic"/>
</dbReference>
<feature type="domain" description="Tyr recombinase" evidence="2">
    <location>
        <begin position="1"/>
        <end position="127"/>
    </location>
</feature>
<dbReference type="Pfam" id="PF00589">
    <property type="entry name" value="Phage_integrase"/>
    <property type="match status" value="1"/>
</dbReference>
<dbReference type="SUPFAM" id="SSF56349">
    <property type="entry name" value="DNA breaking-rejoining enzymes"/>
    <property type="match status" value="1"/>
</dbReference>
<gene>
    <name evidence="3" type="ORF">IBJ83_05740</name>
</gene>
<dbReference type="CDD" id="cd00397">
    <property type="entry name" value="DNA_BRE_C"/>
    <property type="match status" value="1"/>
</dbReference>